<sequence>MPSAYEDSTHTSGSSEAHYSDAIDDAQWAEAKQTVTDQDEADQTITVSQGQDVAPGVQTIAPTGAPPLTNMQKLKSSSTVDPMDKVPIVSKDMNKPPFERATGSVKLVDPLVPPPAAHKPHHHFGFRASHPEGTHLNLRVHAHDIESGTWGYERRRGSMAFPELAGIEIVDDEEEAQSMHTVVEDPKIEEEKYEEETHHLIVKWDGQDDREHVLQYSFNYRLYLMALAGLLTLCTAFCSSAPSSLLFEMVKDLHTTPNVVKTSIFLFVASFCVGPLLWAPLSEMFGRRIIFIVSFTGFVCFNVGCMLAPNIASLIVFRILAGACGSSSMSNSPAMIAGLFHMKYLMVTLTLFALMPIAGPCLGPIVGGYIALAGANWRWVFRVCTIFSFVLLILIIFTMPETMDAQRLQKKAQRLRKETGDDRYVAPVELRKIDWWKFPGQVLGKPIKMIIVEPMLLAVTVYISFVYGTLYLLFVAYPFVFLKHHLNSGAVGLTFLGFFVGCVLAGLFCMVVDQPMYVKEMARNGGKPLAPEVRLRPCMLGSVLLTVSLFWFAWTSYESISFWSPLVAGGMFGSGLFFIFLSLFTYITEVYILSSASAIAINTVFRSAFGAGFPMFGEQMYDRLNAQSNAAHSEKTEFSDAQENVSGVAVLPSHNIVHLYDPVTVAPDAKLTTDAPAQPVVSSLPHPQTSGIVTSSSDATNNDSTAAPLPQRAAPSLAAPPRINTYRNMPVTKGCLEEGPWSHEGARGSVIIPQAHGLKVMPPGQHPKELNPTDHEKGITHEDDLVVKWDGDDREHIMSLSIHYRLYLVLLNGILTLCTAFCSSVPTSILPQMIMEYKTTPEVAKASVFLFVGAFSFAPLVWAPLSEIYGRRIVFLVSYAGFVCFNVGCMLAPNIASMIVFRILAGACGSSSFTNSPAVISSLFSLKYLVVGIVVFAFAPTAGPCLGPIVGGYISNAGANWRWTFRVCTIFSFVMLLLVFFTMPETLDALRLKKKAHRLRKETGKPYFAPIEQRHLELLKLPGKVIGKPIKMLFTEPMLFCITIYLSFLYGTVYLLFIAYPAVFQILHRFSPGAVGLSFLGFFTGCILAGTFCVSVEQPMYIKKYVENGNKPLVPEARIYTTMFAAPLITASLFWFAWTSLTSVSFWSPLIAGSFFGAGVFLVFMGFLVYITEVYISNAASAMAANTIVRSAFGAGFPMFGEQMYRNLKPKWATTVLAFISLAMVPIPFVLYKYGHQLRLMSRSARAK</sequence>
<feature type="transmembrane region" description="Helical" evidence="6">
    <location>
        <begin position="352"/>
        <end position="373"/>
    </location>
</feature>
<gene>
    <name evidence="8" type="ORF">MEQU1_003181</name>
</gene>
<feature type="transmembrane region" description="Helical" evidence="6">
    <location>
        <begin position="1038"/>
        <end position="1063"/>
    </location>
</feature>
<feature type="transmembrane region" description="Helical" evidence="6">
    <location>
        <begin position="290"/>
        <end position="309"/>
    </location>
</feature>
<keyword evidence="2 6" id="KW-0812">Transmembrane</keyword>
<evidence type="ECO:0000256" key="3">
    <source>
        <dbReference type="ARBA" id="ARBA00022989"/>
    </source>
</evidence>
<dbReference type="InterPro" id="IPR020846">
    <property type="entry name" value="MFS_dom"/>
</dbReference>
<feature type="transmembrane region" description="Helical" evidence="6">
    <location>
        <begin position="873"/>
        <end position="893"/>
    </location>
</feature>
<feature type="region of interest" description="Disordered" evidence="5">
    <location>
        <begin position="678"/>
        <end position="716"/>
    </location>
</feature>
<feature type="region of interest" description="Disordered" evidence="5">
    <location>
        <begin position="47"/>
        <end position="100"/>
    </location>
</feature>
<dbReference type="FunFam" id="1.20.1250.20:FF:000011">
    <property type="entry name" value="MFS multidrug transporter, putative"/>
    <property type="match status" value="2"/>
</dbReference>
<dbReference type="PROSITE" id="PS50850">
    <property type="entry name" value="MFS"/>
    <property type="match status" value="1"/>
</dbReference>
<evidence type="ECO:0000313" key="8">
    <source>
        <dbReference type="EMBL" id="WFD24479.1"/>
    </source>
</evidence>
<feature type="transmembrane region" description="Helical" evidence="6">
    <location>
        <begin position="455"/>
        <end position="477"/>
    </location>
</feature>
<evidence type="ECO:0000256" key="6">
    <source>
        <dbReference type="SAM" id="Phobius"/>
    </source>
</evidence>
<dbReference type="GO" id="GO:0005886">
    <property type="term" value="C:plasma membrane"/>
    <property type="evidence" value="ECO:0007669"/>
    <property type="project" value="TreeGrafter"/>
</dbReference>
<keyword evidence="3 6" id="KW-1133">Transmembrane helix</keyword>
<evidence type="ECO:0000259" key="7">
    <source>
        <dbReference type="PROSITE" id="PS50850"/>
    </source>
</evidence>
<keyword evidence="9" id="KW-1185">Reference proteome</keyword>
<comment type="subcellular location">
    <subcellularLocation>
        <location evidence="1">Membrane</location>
        <topology evidence="1">Multi-pass membrane protein</topology>
    </subcellularLocation>
</comment>
<feature type="compositionally biased region" description="Low complexity" evidence="5">
    <location>
        <begin position="694"/>
        <end position="707"/>
    </location>
</feature>
<evidence type="ECO:0000256" key="5">
    <source>
        <dbReference type="SAM" id="MobiDB-lite"/>
    </source>
</evidence>
<dbReference type="InterPro" id="IPR036259">
    <property type="entry name" value="MFS_trans_sf"/>
</dbReference>
<feature type="transmembrane region" description="Helical" evidence="6">
    <location>
        <begin position="928"/>
        <end position="951"/>
    </location>
</feature>
<feature type="transmembrane region" description="Helical" evidence="6">
    <location>
        <begin position="1075"/>
        <end position="1096"/>
    </location>
</feature>
<proteinExistence type="predicted"/>
<dbReference type="Gene3D" id="1.20.1250.20">
    <property type="entry name" value="MFS general substrate transporter like domains"/>
    <property type="match status" value="2"/>
</dbReference>
<accession>A0AAF0EGW9</accession>
<feature type="compositionally biased region" description="Polar residues" evidence="5">
    <location>
        <begin position="69"/>
        <end position="80"/>
    </location>
</feature>
<feature type="transmembrane region" description="Helical" evidence="6">
    <location>
        <begin position="259"/>
        <end position="278"/>
    </location>
</feature>
<dbReference type="GO" id="GO:0022857">
    <property type="term" value="F:transmembrane transporter activity"/>
    <property type="evidence" value="ECO:0007669"/>
    <property type="project" value="InterPro"/>
</dbReference>
<feature type="transmembrane region" description="Helical" evidence="6">
    <location>
        <begin position="963"/>
        <end position="983"/>
    </location>
</feature>
<feature type="transmembrane region" description="Helical" evidence="6">
    <location>
        <begin position="222"/>
        <end position="247"/>
    </location>
</feature>
<dbReference type="Pfam" id="PF07690">
    <property type="entry name" value="MFS_1"/>
    <property type="match status" value="2"/>
</dbReference>
<evidence type="ECO:0000256" key="1">
    <source>
        <dbReference type="ARBA" id="ARBA00004141"/>
    </source>
</evidence>
<dbReference type="AlphaFoldDB" id="A0AAF0EGW9"/>
<evidence type="ECO:0000256" key="4">
    <source>
        <dbReference type="ARBA" id="ARBA00023136"/>
    </source>
</evidence>
<dbReference type="EMBL" id="CP119905">
    <property type="protein sequence ID" value="WFD24479.1"/>
    <property type="molecule type" value="Genomic_DNA"/>
</dbReference>
<feature type="transmembrane region" description="Helical" evidence="6">
    <location>
        <begin position="1183"/>
        <end position="1200"/>
    </location>
</feature>
<feature type="transmembrane region" description="Helical" evidence="6">
    <location>
        <begin position="1212"/>
        <end position="1232"/>
    </location>
</feature>
<feature type="transmembrane region" description="Helical" evidence="6">
    <location>
        <begin position="1117"/>
        <end position="1138"/>
    </location>
</feature>
<organism evidence="8 9">
    <name type="scientific">Malassezia equina</name>
    <dbReference type="NCBI Taxonomy" id="1381935"/>
    <lineage>
        <taxon>Eukaryota</taxon>
        <taxon>Fungi</taxon>
        <taxon>Dikarya</taxon>
        <taxon>Basidiomycota</taxon>
        <taxon>Ustilaginomycotina</taxon>
        <taxon>Malasseziomycetes</taxon>
        <taxon>Malasseziales</taxon>
        <taxon>Malasseziaceae</taxon>
        <taxon>Malassezia</taxon>
    </lineage>
</organism>
<feature type="transmembrane region" description="Helical" evidence="6">
    <location>
        <begin position="566"/>
        <end position="587"/>
    </location>
</feature>
<keyword evidence="4 6" id="KW-0472">Membrane</keyword>
<feature type="transmembrane region" description="Helical" evidence="6">
    <location>
        <begin position="1150"/>
        <end position="1171"/>
    </location>
</feature>
<dbReference type="Proteomes" id="UP001214415">
    <property type="component" value="Chromosome 6"/>
</dbReference>
<feature type="domain" description="Major facilitator superfamily (MFS) profile" evidence="7">
    <location>
        <begin position="221"/>
        <end position="987"/>
    </location>
</feature>
<name>A0AAF0EGW9_9BASI</name>
<evidence type="ECO:0000256" key="2">
    <source>
        <dbReference type="ARBA" id="ARBA00022692"/>
    </source>
</evidence>
<feature type="region of interest" description="Disordered" evidence="5">
    <location>
        <begin position="1"/>
        <end position="24"/>
    </location>
</feature>
<protein>
    <recommendedName>
        <fullName evidence="7">Major facilitator superfamily (MFS) profile domain-containing protein</fullName>
    </recommendedName>
</protein>
<feature type="transmembrane region" description="Helical" evidence="6">
    <location>
        <begin position="806"/>
        <end position="826"/>
    </location>
</feature>
<dbReference type="InterPro" id="IPR011701">
    <property type="entry name" value="MFS"/>
</dbReference>
<dbReference type="PANTHER" id="PTHR23502:SF173">
    <property type="entry name" value="MFS-MULTIDRUG-RESISTANCE TRANSPORTER-RELATED"/>
    <property type="match status" value="1"/>
</dbReference>
<dbReference type="CDD" id="cd17323">
    <property type="entry name" value="MFS_Tpo1_MDR_like"/>
    <property type="match status" value="2"/>
</dbReference>
<feature type="transmembrane region" description="Helical" evidence="6">
    <location>
        <begin position="533"/>
        <end position="554"/>
    </location>
</feature>
<reference evidence="8" key="1">
    <citation type="submission" date="2023-03" db="EMBL/GenBank/DDBJ databases">
        <title>Mating type loci evolution in Malassezia.</title>
        <authorList>
            <person name="Coelho M.A."/>
        </authorList>
    </citation>
    <scope>NUCLEOTIDE SEQUENCE</scope>
    <source>
        <strain evidence="8">CBS 12830</strain>
    </source>
</reference>
<evidence type="ECO:0000313" key="9">
    <source>
        <dbReference type="Proteomes" id="UP001214415"/>
    </source>
</evidence>
<feature type="transmembrane region" description="Helical" evidence="6">
    <location>
        <begin position="846"/>
        <end position="866"/>
    </location>
</feature>
<dbReference type="SUPFAM" id="SSF103473">
    <property type="entry name" value="MFS general substrate transporter"/>
    <property type="match status" value="2"/>
</dbReference>
<feature type="transmembrane region" description="Helical" evidence="6">
    <location>
        <begin position="899"/>
        <end position="916"/>
    </location>
</feature>
<feature type="transmembrane region" description="Helical" evidence="6">
    <location>
        <begin position="489"/>
        <end position="512"/>
    </location>
</feature>
<feature type="transmembrane region" description="Helical" evidence="6">
    <location>
        <begin position="379"/>
        <end position="399"/>
    </location>
</feature>
<dbReference type="PANTHER" id="PTHR23502">
    <property type="entry name" value="MAJOR FACILITATOR SUPERFAMILY"/>
    <property type="match status" value="1"/>
</dbReference>